<feature type="region of interest" description="Disordered" evidence="1">
    <location>
        <begin position="20"/>
        <end position="48"/>
    </location>
</feature>
<reference evidence="3" key="2">
    <citation type="submission" date="2017-12" db="EMBL/GenBank/DDBJ databases">
        <title>Genome sequence of the Bar-tailed Godwit (Limosa lapponica baueri).</title>
        <authorList>
            <person name="Lima N.C.B."/>
            <person name="Parody-Merino A.M."/>
            <person name="Battley P.F."/>
            <person name="Fidler A.E."/>
            <person name="Prosdocimi F."/>
        </authorList>
    </citation>
    <scope>NUCLEOTIDE SEQUENCE [LARGE SCALE GENOMIC DNA]</scope>
</reference>
<organism evidence="2 3">
    <name type="scientific">Limosa lapponica baueri</name>
    <dbReference type="NCBI Taxonomy" id="1758121"/>
    <lineage>
        <taxon>Eukaryota</taxon>
        <taxon>Metazoa</taxon>
        <taxon>Chordata</taxon>
        <taxon>Craniata</taxon>
        <taxon>Vertebrata</taxon>
        <taxon>Euteleostomi</taxon>
        <taxon>Archelosauria</taxon>
        <taxon>Archosauria</taxon>
        <taxon>Dinosauria</taxon>
        <taxon>Saurischia</taxon>
        <taxon>Theropoda</taxon>
        <taxon>Coelurosauria</taxon>
        <taxon>Aves</taxon>
        <taxon>Neognathae</taxon>
        <taxon>Neoaves</taxon>
        <taxon>Charadriiformes</taxon>
        <taxon>Scolopacidae</taxon>
        <taxon>Limosa</taxon>
    </lineage>
</organism>
<accession>A0A2I0TWE3</accession>
<evidence type="ECO:0000256" key="1">
    <source>
        <dbReference type="SAM" id="MobiDB-lite"/>
    </source>
</evidence>
<evidence type="ECO:0000313" key="3">
    <source>
        <dbReference type="Proteomes" id="UP000233556"/>
    </source>
</evidence>
<keyword evidence="3" id="KW-1185">Reference proteome</keyword>
<protein>
    <submittedName>
        <fullName evidence="2">Uncharacterized protein</fullName>
    </submittedName>
</protein>
<dbReference type="AlphaFoldDB" id="A0A2I0TWE3"/>
<name>A0A2I0TWE3_LIMLA</name>
<sequence>MVHLLRSATSFWRKVDTVYAEQPSTTRSLEPLNWDPKPQAGSRARSDEYGCSPLRPTLAYILVARLVANVHGEPDGGTDPGQDHLSVCFEAKASGTGGEGHHQCDVVFWFWD</sequence>
<reference evidence="3" key="1">
    <citation type="submission" date="2017-11" db="EMBL/GenBank/DDBJ databases">
        <authorList>
            <person name="Lima N.C."/>
            <person name="Parody-Merino A.M."/>
            <person name="Battley P.F."/>
            <person name="Fidler A.E."/>
            <person name="Prosdocimi F."/>
        </authorList>
    </citation>
    <scope>NUCLEOTIDE SEQUENCE [LARGE SCALE GENOMIC DNA]</scope>
</reference>
<dbReference type="EMBL" id="KZ506848">
    <property type="protein sequence ID" value="PKU38134.1"/>
    <property type="molecule type" value="Genomic_DNA"/>
</dbReference>
<dbReference type="Proteomes" id="UP000233556">
    <property type="component" value="Unassembled WGS sequence"/>
</dbReference>
<proteinExistence type="predicted"/>
<gene>
    <name evidence="2" type="ORF">llap_11561</name>
</gene>
<evidence type="ECO:0000313" key="2">
    <source>
        <dbReference type="EMBL" id="PKU38134.1"/>
    </source>
</evidence>